<feature type="compositionally biased region" description="Polar residues" evidence="2">
    <location>
        <begin position="431"/>
        <end position="446"/>
    </location>
</feature>
<dbReference type="AlphaFoldDB" id="A0A9Q9RSK3"/>
<comment type="caution">
    <text evidence="3">The sequence shown here is derived from an EMBL/GenBank/DDBJ whole genome shotgun (WGS) entry which is preliminary data.</text>
</comment>
<feature type="compositionally biased region" description="Low complexity" evidence="2">
    <location>
        <begin position="366"/>
        <end position="375"/>
    </location>
</feature>
<reference evidence="3" key="1">
    <citation type="submission" date="2019-05" db="EMBL/GenBank/DDBJ databases">
        <authorList>
            <person name="Piombo E."/>
        </authorList>
    </citation>
    <scope>NUCLEOTIDE SEQUENCE</scope>
    <source>
        <strain evidence="3">C2S</strain>
    </source>
</reference>
<evidence type="ECO:0000256" key="2">
    <source>
        <dbReference type="SAM" id="MobiDB-lite"/>
    </source>
</evidence>
<name>A0A9Q9RSK3_FUSFU</name>
<accession>A0A9Q9RSK3</accession>
<gene>
    <name evidence="3" type="ORF">C2S_1785</name>
</gene>
<evidence type="ECO:0000313" key="3">
    <source>
        <dbReference type="EMBL" id="VTT74599.1"/>
    </source>
</evidence>
<feature type="coiled-coil region" evidence="1">
    <location>
        <begin position="457"/>
        <end position="502"/>
    </location>
</feature>
<dbReference type="Proteomes" id="UP000760494">
    <property type="component" value="Unassembled WGS sequence"/>
</dbReference>
<feature type="region of interest" description="Disordered" evidence="2">
    <location>
        <begin position="332"/>
        <end position="449"/>
    </location>
</feature>
<keyword evidence="1" id="KW-0175">Coiled coil</keyword>
<feature type="compositionally biased region" description="Polar residues" evidence="2">
    <location>
        <begin position="391"/>
        <end position="405"/>
    </location>
</feature>
<evidence type="ECO:0000256" key="1">
    <source>
        <dbReference type="SAM" id="Coils"/>
    </source>
</evidence>
<proteinExistence type="predicted"/>
<dbReference type="EMBL" id="CABFJX010000374">
    <property type="protein sequence ID" value="VTT74599.1"/>
    <property type="molecule type" value="Genomic_DNA"/>
</dbReference>
<feature type="compositionally biased region" description="Polar residues" evidence="2">
    <location>
        <begin position="338"/>
        <end position="351"/>
    </location>
</feature>
<protein>
    <submittedName>
        <fullName evidence="3">Uncharacterized protein</fullName>
    </submittedName>
</protein>
<feature type="compositionally biased region" description="Low complexity" evidence="2">
    <location>
        <begin position="419"/>
        <end position="428"/>
    </location>
</feature>
<organism evidence="3 4">
    <name type="scientific">Fusarium fujikuroi</name>
    <name type="common">Bakanae and foot rot disease fungus</name>
    <name type="synonym">Gibberella fujikuroi</name>
    <dbReference type="NCBI Taxonomy" id="5127"/>
    <lineage>
        <taxon>Eukaryota</taxon>
        <taxon>Fungi</taxon>
        <taxon>Dikarya</taxon>
        <taxon>Ascomycota</taxon>
        <taxon>Pezizomycotina</taxon>
        <taxon>Sordariomycetes</taxon>
        <taxon>Hypocreomycetidae</taxon>
        <taxon>Hypocreales</taxon>
        <taxon>Nectriaceae</taxon>
        <taxon>Fusarium</taxon>
        <taxon>Fusarium fujikuroi species complex</taxon>
    </lineage>
</organism>
<sequence>MNSANDQAQTVKRSGRRSAADIDENLIPIAEAILRSHHSVPLHEMTDILRDGDSLINEDWKQDDDDAIEARWQASRRKKSSDHVGTRDKNDGPLRDLWRVCVRFFKQMPPVLLSPFNRLQFVPNTEKASAVLSCHLFSKDACNAMADLIVHPLWQQDRRNFVAALIYTANLRVGGTTNFHWLPLPHVDCPVLQLLNATLQSIEDDELPKTLYQLHIEADEAVIDDRQEPCFFSDFMISMGHYVGVQKSPSNRELELMRRKIIPFRITDLEYIKKAIDGFANTDERIGVGYHVKAVSDAFKVLKRDEVPTREQLREFDARACKQMLRMAARPDIHDSEQPASQSGQLAQNTERVARRSRSPPPVTESRSGTRSRSPAPRPSRPPQAHRLSPATRSLPTSSAQATTFRSSELSRRGRQRQRSPPSQQLVSGRLASTQDGQSNAPSQAGAQDRLKLQASVQSQKADIRNLSKRVTEIQVEADRKIEGQGGLIKTLQEEIQALKRQVAQNVPRP</sequence>
<evidence type="ECO:0000313" key="4">
    <source>
        <dbReference type="Proteomes" id="UP000760494"/>
    </source>
</evidence>